<dbReference type="AlphaFoldDB" id="A0A8H4N110"/>
<evidence type="ECO:0000313" key="2">
    <source>
        <dbReference type="EMBL" id="KAF4306789.1"/>
    </source>
</evidence>
<feature type="domain" description="Heterokaryon incompatibility" evidence="1">
    <location>
        <begin position="2"/>
        <end position="121"/>
    </location>
</feature>
<dbReference type="EMBL" id="WWBZ02000033">
    <property type="protein sequence ID" value="KAF4306789.1"/>
    <property type="molecule type" value="Genomic_DNA"/>
</dbReference>
<dbReference type="InterPro" id="IPR010730">
    <property type="entry name" value="HET"/>
</dbReference>
<dbReference type="PANTHER" id="PTHR33112">
    <property type="entry name" value="DOMAIN PROTEIN, PUTATIVE-RELATED"/>
    <property type="match status" value="1"/>
</dbReference>
<organism evidence="2 3">
    <name type="scientific">Botryosphaeria dothidea</name>
    <dbReference type="NCBI Taxonomy" id="55169"/>
    <lineage>
        <taxon>Eukaryota</taxon>
        <taxon>Fungi</taxon>
        <taxon>Dikarya</taxon>
        <taxon>Ascomycota</taxon>
        <taxon>Pezizomycotina</taxon>
        <taxon>Dothideomycetes</taxon>
        <taxon>Dothideomycetes incertae sedis</taxon>
        <taxon>Botryosphaeriales</taxon>
        <taxon>Botryosphaeriaceae</taxon>
        <taxon>Botryosphaeria</taxon>
    </lineage>
</organism>
<gene>
    <name evidence="2" type="ORF">GTA08_BOTSDO05380</name>
</gene>
<sequence length="450" mass="50322">MITRFLGIQYLWIDSLCIIQDSAEDWNREAATMGSVYCNATVTIAADGAANGKGGCFRDLAGHGNTLALDCTAPDGTQTKVFVRPCVSSTNEELQFDEICHSFSQHGPQSSLDNRAWVLQERLLSRQILHYTNLELAWECDITHHCECSLSTKASNFRHTVLAGDLKKTLQRPRQEHSKDLATSRESPFDWALIVQNFTARSLTQPRDRLPALSGMAELRSLLTGDEYVCGLWKRNISKWLWWKPAESSHESRRLEPYYAPTWSWASVTGSIWYQSSAWNGDDGVERFSLLQDVNIEVESATSSKYAAAKSGSLAVTGGGLTPCHVSFGSTHDPRPPKRPVMPLKHPELGAVVESKTGQRRIITWEPDVFFEEETPGSSSHLEVEHWSFEIEDGSRLFLFPTIRLVGVRGLVLEPVVGSAGEYRRVGSFWDSAEEFGDLLEPDKEKLVIV</sequence>
<protein>
    <submittedName>
        <fullName evidence="2">Heterokaryon incompatibility</fullName>
    </submittedName>
</protein>
<reference evidence="2" key="1">
    <citation type="submission" date="2020-04" db="EMBL/GenBank/DDBJ databases">
        <title>Genome Assembly and Annotation of Botryosphaeria dothidea sdau 11-99, a Latent Pathogen of Apple Fruit Ring Rot in China.</title>
        <authorList>
            <person name="Yu C."/>
            <person name="Diao Y."/>
            <person name="Lu Q."/>
            <person name="Zhao J."/>
            <person name="Cui S."/>
            <person name="Peng C."/>
            <person name="He B."/>
            <person name="Liu H."/>
        </authorList>
    </citation>
    <scope>NUCLEOTIDE SEQUENCE [LARGE SCALE GENOMIC DNA]</scope>
    <source>
        <strain evidence="2">Sdau11-99</strain>
    </source>
</reference>
<accession>A0A8H4N110</accession>
<dbReference type="Pfam" id="PF06985">
    <property type="entry name" value="HET"/>
    <property type="match status" value="1"/>
</dbReference>
<comment type="caution">
    <text evidence="2">The sequence shown here is derived from an EMBL/GenBank/DDBJ whole genome shotgun (WGS) entry which is preliminary data.</text>
</comment>
<evidence type="ECO:0000313" key="3">
    <source>
        <dbReference type="Proteomes" id="UP000572817"/>
    </source>
</evidence>
<dbReference type="Proteomes" id="UP000572817">
    <property type="component" value="Unassembled WGS sequence"/>
</dbReference>
<dbReference type="OrthoDB" id="5362512at2759"/>
<proteinExistence type="predicted"/>
<evidence type="ECO:0000259" key="1">
    <source>
        <dbReference type="Pfam" id="PF06985"/>
    </source>
</evidence>
<name>A0A8H4N110_9PEZI</name>
<keyword evidence="3" id="KW-1185">Reference proteome</keyword>
<dbReference type="PANTHER" id="PTHR33112:SF10">
    <property type="entry name" value="TOL"/>
    <property type="match status" value="1"/>
</dbReference>